<keyword evidence="2" id="KW-1185">Reference proteome</keyword>
<accession>A0A6A5ZDM0</accession>
<evidence type="ECO:0008006" key="3">
    <source>
        <dbReference type="Google" id="ProtNLM"/>
    </source>
</evidence>
<evidence type="ECO:0000313" key="1">
    <source>
        <dbReference type="EMBL" id="KAF2117326.1"/>
    </source>
</evidence>
<dbReference type="CDD" id="cd00590">
    <property type="entry name" value="RRM_SF"/>
    <property type="match status" value="1"/>
</dbReference>
<dbReference type="SUPFAM" id="SSF54928">
    <property type="entry name" value="RNA-binding domain, RBD"/>
    <property type="match status" value="1"/>
</dbReference>
<reference evidence="1" key="1">
    <citation type="journal article" date="2020" name="Stud. Mycol.">
        <title>101 Dothideomycetes genomes: a test case for predicting lifestyles and emergence of pathogens.</title>
        <authorList>
            <person name="Haridas S."/>
            <person name="Albert R."/>
            <person name="Binder M."/>
            <person name="Bloem J."/>
            <person name="Labutti K."/>
            <person name="Salamov A."/>
            <person name="Andreopoulos B."/>
            <person name="Baker S."/>
            <person name="Barry K."/>
            <person name="Bills G."/>
            <person name="Bluhm B."/>
            <person name="Cannon C."/>
            <person name="Castanera R."/>
            <person name="Culley D."/>
            <person name="Daum C."/>
            <person name="Ezra D."/>
            <person name="Gonzalez J."/>
            <person name="Henrissat B."/>
            <person name="Kuo A."/>
            <person name="Liang C."/>
            <person name="Lipzen A."/>
            <person name="Lutzoni F."/>
            <person name="Magnuson J."/>
            <person name="Mondo S."/>
            <person name="Nolan M."/>
            <person name="Ohm R."/>
            <person name="Pangilinan J."/>
            <person name="Park H.-J."/>
            <person name="Ramirez L."/>
            <person name="Alfaro M."/>
            <person name="Sun H."/>
            <person name="Tritt A."/>
            <person name="Yoshinaga Y."/>
            <person name="Zwiers L.-H."/>
            <person name="Turgeon B."/>
            <person name="Goodwin S."/>
            <person name="Spatafora J."/>
            <person name="Crous P."/>
            <person name="Grigoriev I."/>
        </authorList>
    </citation>
    <scope>NUCLEOTIDE SEQUENCE</scope>
    <source>
        <strain evidence="1">CBS 627.86</strain>
    </source>
</reference>
<dbReference type="AlphaFoldDB" id="A0A6A5ZDM0"/>
<dbReference type="GO" id="GO:0003676">
    <property type="term" value="F:nucleic acid binding"/>
    <property type="evidence" value="ECO:0007669"/>
    <property type="project" value="InterPro"/>
</dbReference>
<protein>
    <recommendedName>
        <fullName evidence="3">RRM domain-containing protein</fullName>
    </recommendedName>
</protein>
<dbReference type="Proteomes" id="UP000799770">
    <property type="component" value="Unassembled WGS sequence"/>
</dbReference>
<organism evidence="1 2">
    <name type="scientific">Lophiotrema nucula</name>
    <dbReference type="NCBI Taxonomy" id="690887"/>
    <lineage>
        <taxon>Eukaryota</taxon>
        <taxon>Fungi</taxon>
        <taxon>Dikarya</taxon>
        <taxon>Ascomycota</taxon>
        <taxon>Pezizomycotina</taxon>
        <taxon>Dothideomycetes</taxon>
        <taxon>Pleosporomycetidae</taxon>
        <taxon>Pleosporales</taxon>
        <taxon>Lophiotremataceae</taxon>
        <taxon>Lophiotrema</taxon>
    </lineage>
</organism>
<name>A0A6A5ZDM0_9PLEO</name>
<proteinExistence type="predicted"/>
<sequence length="340" mass="37177">MAEPTTNTRHYLIASGPKNIFTLSGDSIMFKDQVSRYLGESRAHWADLFDALSGAHPGGKVGYCQLNNKADGLAAYDGLARLGAIVHLFSITSSTKKTLLQCNCNKFFPGSLDAKSHSHESGVTLEGTCSLEKKTASQTGGYSQYEKTGYTYSQVHMDPTHAAQGYVAQMYPIEPTAYVPSSYGQPLYGQPASGRAYGQAAYVQSAYQQYPQPIQSQQQSNFVFNERNLPANPSDGLVANPPKGICLSNLSLDWGERQLCEWFNSLSTDNQIAIENVKFLRKHGESEHKGRAIVSCPSLKAKDMAQMVNQSPEVDGRKIAANVEYAQQNWDAPLIVTSPT</sequence>
<evidence type="ECO:0000313" key="2">
    <source>
        <dbReference type="Proteomes" id="UP000799770"/>
    </source>
</evidence>
<dbReference type="Gene3D" id="3.30.70.330">
    <property type="match status" value="1"/>
</dbReference>
<dbReference type="EMBL" id="ML977319">
    <property type="protein sequence ID" value="KAF2117326.1"/>
    <property type="molecule type" value="Genomic_DNA"/>
</dbReference>
<dbReference type="InterPro" id="IPR035979">
    <property type="entry name" value="RBD_domain_sf"/>
</dbReference>
<dbReference type="InterPro" id="IPR012677">
    <property type="entry name" value="Nucleotide-bd_a/b_plait_sf"/>
</dbReference>
<gene>
    <name evidence="1" type="ORF">BDV96DRAFT_644751</name>
</gene>